<reference evidence="2 3" key="1">
    <citation type="submission" date="2016-10" db="EMBL/GenBank/DDBJ databases">
        <authorList>
            <person name="de Groot N.N."/>
        </authorList>
    </citation>
    <scope>NUCLEOTIDE SEQUENCE [LARGE SCALE GENOMIC DNA]</scope>
    <source>
        <strain evidence="2 3">DSM 44215</strain>
    </source>
</reference>
<keyword evidence="1" id="KW-0732">Signal</keyword>
<accession>A0A1H2KGT0</accession>
<evidence type="ECO:0000313" key="3">
    <source>
        <dbReference type="Proteomes" id="UP000183180"/>
    </source>
</evidence>
<evidence type="ECO:0000313" key="2">
    <source>
        <dbReference type="EMBL" id="SDU67920.1"/>
    </source>
</evidence>
<dbReference type="EMBL" id="FNLM01000034">
    <property type="protein sequence ID" value="SDU67920.1"/>
    <property type="molecule type" value="Genomic_DNA"/>
</dbReference>
<evidence type="ECO:0000256" key="1">
    <source>
        <dbReference type="SAM" id="SignalP"/>
    </source>
</evidence>
<dbReference type="STRING" id="158898.SAMN04488548_1343239"/>
<dbReference type="OrthoDB" id="4378933at2"/>
<dbReference type="AlphaFoldDB" id="A0A1H2KGT0"/>
<protein>
    <recommendedName>
        <fullName evidence="4">Enoyl-CoA hydratase</fullName>
    </recommendedName>
</protein>
<evidence type="ECO:0008006" key="4">
    <source>
        <dbReference type="Google" id="ProtNLM"/>
    </source>
</evidence>
<feature type="signal peptide" evidence="1">
    <location>
        <begin position="1"/>
        <end position="22"/>
    </location>
</feature>
<name>A0A1H2KGT0_9ACTN</name>
<organism evidence="2 3">
    <name type="scientific">Gordonia westfalica</name>
    <dbReference type="NCBI Taxonomy" id="158898"/>
    <lineage>
        <taxon>Bacteria</taxon>
        <taxon>Bacillati</taxon>
        <taxon>Actinomycetota</taxon>
        <taxon>Actinomycetes</taxon>
        <taxon>Mycobacteriales</taxon>
        <taxon>Gordoniaceae</taxon>
        <taxon>Gordonia</taxon>
    </lineage>
</organism>
<feature type="chain" id="PRO_5039070400" description="Enoyl-CoA hydratase" evidence="1">
    <location>
        <begin position="23"/>
        <end position="161"/>
    </location>
</feature>
<dbReference type="RefSeq" id="WP_074853077.1">
    <property type="nucleotide sequence ID" value="NZ_FNLM01000034.1"/>
</dbReference>
<sequence length="161" mass="17212">MKKLVVTLLGLAVATVAGLAGAGDASAAPLQQINTNGNTHVNFGDHSFCRGAVTYKLDVPARKRGVVRVTAISHGFRGEGATWKRNPKCTFRIRSGYTSARGIEMEKWNRVSFGPRPGEKKSWEVTTGSGLATMAVTTWAVNTPVRISQSASGATFFFIVP</sequence>
<dbReference type="Proteomes" id="UP000183180">
    <property type="component" value="Unassembled WGS sequence"/>
</dbReference>
<proteinExistence type="predicted"/>
<gene>
    <name evidence="2" type="ORF">SAMN04488548_1343239</name>
</gene>